<dbReference type="KEGG" id="ffo:FFONT_0996"/>
<reference evidence="2" key="1">
    <citation type="submission" date="2012-03" db="EMBL/GenBank/DDBJ databases">
        <title>Fervidicoccus fontis complete genome analysis confirms its distinct phylogenetic position and predicts its environmental function.</title>
        <authorList>
            <person name="Lebedinsky A.V."/>
            <person name="Mardanov A.V."/>
            <person name="Gumerov V.M."/>
            <person name="Beletsky A.V."/>
            <person name="Kublanov I.V."/>
            <person name="Perevalova A.A."/>
            <person name="Bonch-Osmolovskaya E.A."/>
            <person name="Ravin N.V."/>
            <person name="Skryabin K.G."/>
        </authorList>
    </citation>
    <scope>NUCLEOTIDE SEQUENCE [LARGE SCALE GENOMIC DNA]</scope>
    <source>
        <strain evidence="2">DSM 19380 / VKM B-2539 / Kam940</strain>
    </source>
</reference>
<dbReference type="HOGENOM" id="CLU_3227667_0_0_2"/>
<dbReference type="AlphaFoldDB" id="I0A1X7"/>
<reference evidence="1 2" key="2">
    <citation type="journal article" date="2014" name="Extremophiles">
        <title>Analysis of the complete genome of Fervidococcus fontis confirms the distinct phylogenetic position of the order Fervidicoccales and suggests its environmental function.</title>
        <authorList>
            <person name="Lebedinsky A.V."/>
            <person name="Mardanov A.V."/>
            <person name="Kublanov I.V."/>
            <person name="Gumerov V.M."/>
            <person name="Beletsky A.V."/>
            <person name="Perevalova A.A."/>
            <person name="Bidzhieva S.Kh."/>
            <person name="Bonch-Osmolovskaya E.A."/>
            <person name="Skryabin K.G."/>
            <person name="Ravin N.V."/>
        </authorList>
    </citation>
    <scope>NUCLEOTIDE SEQUENCE [LARGE SCALE GENOMIC DNA]</scope>
    <source>
        <strain evidence="2">DSM 19380 / VKM B-2539 / Kam940</strain>
    </source>
</reference>
<accession>I0A1X7</accession>
<name>I0A1X7_FERFK</name>
<gene>
    <name evidence="1" type="ordered locus">FFONT_0996</name>
</gene>
<evidence type="ECO:0000313" key="2">
    <source>
        <dbReference type="Proteomes" id="UP000007391"/>
    </source>
</evidence>
<dbReference type="InParanoid" id="I0A1X7"/>
<keyword evidence="2" id="KW-1185">Reference proteome</keyword>
<protein>
    <submittedName>
        <fullName evidence="1">Uncharacterized protein</fullName>
    </submittedName>
</protein>
<dbReference type="EMBL" id="CP003423">
    <property type="protein sequence ID" value="AFH42984.1"/>
    <property type="molecule type" value="Genomic_DNA"/>
</dbReference>
<proteinExistence type="predicted"/>
<evidence type="ECO:0000313" key="1">
    <source>
        <dbReference type="EMBL" id="AFH42984.1"/>
    </source>
</evidence>
<dbReference type="Proteomes" id="UP000007391">
    <property type="component" value="Chromosome"/>
</dbReference>
<sequence>MLNCAKNSRGLNSMEKLKEFNDMMKVLGKISPEKSKRFCGLCK</sequence>
<organism evidence="1 2">
    <name type="scientific">Fervidicoccus fontis (strain DSM 19380 / JCM 18336 / VKM B-2539 / Kam940)</name>
    <dbReference type="NCBI Taxonomy" id="1163730"/>
    <lineage>
        <taxon>Archaea</taxon>
        <taxon>Thermoproteota</taxon>
        <taxon>Thermoprotei</taxon>
        <taxon>Fervidicoccales</taxon>
        <taxon>Fervidicoccaceae</taxon>
        <taxon>Fervidicoccus</taxon>
    </lineage>
</organism>
<dbReference type="STRING" id="1163730.FFONT_0996"/>